<dbReference type="PANTHER" id="PTHR43020">
    <property type="entry name" value="CDK5 REGULATORY SUBUNIT-ASSOCIATED PROTEIN 1"/>
    <property type="match status" value="1"/>
</dbReference>
<evidence type="ECO:0000313" key="16">
    <source>
        <dbReference type="EMBL" id="HGW91126.1"/>
    </source>
</evidence>
<evidence type="ECO:0000256" key="11">
    <source>
        <dbReference type="ARBA" id="ARBA00080698"/>
    </source>
</evidence>
<evidence type="ECO:0000259" key="14">
    <source>
        <dbReference type="PROSITE" id="PS51449"/>
    </source>
</evidence>
<dbReference type="FunFam" id="3.40.50.12160:FF:000003">
    <property type="entry name" value="CDK5 regulatory subunit-associated protein 1"/>
    <property type="match status" value="1"/>
</dbReference>
<dbReference type="InterPro" id="IPR006638">
    <property type="entry name" value="Elp3/MiaA/NifB-like_rSAM"/>
</dbReference>
<dbReference type="FunFam" id="3.80.30.20:FF:000001">
    <property type="entry name" value="tRNA-2-methylthio-N(6)-dimethylallyladenosine synthase 2"/>
    <property type="match status" value="1"/>
</dbReference>
<evidence type="ECO:0000256" key="3">
    <source>
        <dbReference type="ARBA" id="ARBA00022485"/>
    </source>
</evidence>
<dbReference type="InterPro" id="IPR013848">
    <property type="entry name" value="Methylthiotransferase_N"/>
</dbReference>
<dbReference type="Gene3D" id="3.80.30.20">
    <property type="entry name" value="tm_1862 like domain"/>
    <property type="match status" value="1"/>
</dbReference>
<dbReference type="InterPro" id="IPR023404">
    <property type="entry name" value="rSAM_horseshoe"/>
</dbReference>
<feature type="domain" description="Radical SAM core" evidence="15">
    <location>
        <begin position="132"/>
        <end position="358"/>
    </location>
</feature>
<dbReference type="EC" id="2.8.4.3" evidence="9"/>
<evidence type="ECO:0000256" key="6">
    <source>
        <dbReference type="ARBA" id="ARBA00022723"/>
    </source>
</evidence>
<sequence>MIEHMEKKYKNFHIITYGCQMNIYDSNILKDILLLNGYNYTENIRDANIIFINGCSVREHAEKRALGRFFNLKKDGVKIGFIGCLGKNLKDKGFNSADFLMGPDDYKNAVKIIEEGIYIEKENELYDDVIYKNKSISSYVAITRGCDNFCSYCIVPYLRGRLRSRPYHSILKEVHTLKENGVKEVILIGQNVNEYYYEGVNFTELLRMVSDTGIKMISFLTSHPKDVDLNIFRLMKERENITRYLHLPVQSGSDRILKLMGRGYTSEEYIDLIGRIRDIVDDITLTTDILVGFPSEREEDFEKTVELIKMIRFDYAFMFRYSPREKTLSSLMDEFIDDEEKKRRLRKVIGIQYVITKEKSLNMLGKRKKCIGLSYAKKGGILCKGFDGKNIVVNEDAELGKEMEVEIIDVQGNTLIGKILKKEE</sequence>
<dbReference type="PROSITE" id="PS51918">
    <property type="entry name" value="RADICAL_SAM"/>
    <property type="match status" value="1"/>
</dbReference>
<evidence type="ECO:0000256" key="5">
    <source>
        <dbReference type="ARBA" id="ARBA00022691"/>
    </source>
</evidence>
<keyword evidence="8" id="KW-0411">Iron-sulfur</keyword>
<keyword evidence="5" id="KW-0949">S-adenosyl-L-methionine</keyword>
<dbReference type="InterPro" id="IPR020612">
    <property type="entry name" value="Methylthiotransferase_CS"/>
</dbReference>
<dbReference type="GO" id="GO:0051539">
    <property type="term" value="F:4 iron, 4 sulfur cluster binding"/>
    <property type="evidence" value="ECO:0007669"/>
    <property type="project" value="UniProtKB-KW"/>
</dbReference>
<comment type="caution">
    <text evidence="16">The sequence shown here is derived from an EMBL/GenBank/DDBJ whole genome shotgun (WGS) entry which is preliminary data.</text>
</comment>
<dbReference type="PROSITE" id="PS50926">
    <property type="entry name" value="TRAM"/>
    <property type="match status" value="1"/>
</dbReference>
<evidence type="ECO:0000256" key="10">
    <source>
        <dbReference type="ARBA" id="ARBA00068570"/>
    </source>
</evidence>
<dbReference type="SUPFAM" id="SSF102114">
    <property type="entry name" value="Radical SAM enzymes"/>
    <property type="match status" value="1"/>
</dbReference>
<comment type="function">
    <text evidence="2">Catalyzes the methylthiolation of N6-(dimethylallyl)adenosine (i(6)A), leading to the formation of 2-methylthio-N6-(dimethylallyl)adenosine (ms(2)i(6)A) at position 37 in tRNAs that read codons beginning with uridine.</text>
</comment>
<dbReference type="PROSITE" id="PS51449">
    <property type="entry name" value="MTTASE_N"/>
    <property type="match status" value="1"/>
</dbReference>
<dbReference type="InterPro" id="IPR002792">
    <property type="entry name" value="TRAM_dom"/>
</dbReference>
<evidence type="ECO:0000256" key="1">
    <source>
        <dbReference type="ARBA" id="ARBA00001966"/>
    </source>
</evidence>
<gene>
    <name evidence="16" type="primary">miaB</name>
    <name evidence="16" type="ORF">ENV67_01110</name>
</gene>
<dbReference type="InterPro" id="IPR007197">
    <property type="entry name" value="rSAM"/>
</dbReference>
<accession>A0A7C4YF10</accession>
<dbReference type="InterPro" id="IPR038135">
    <property type="entry name" value="Methylthiotransferase_N_sf"/>
</dbReference>
<dbReference type="SMART" id="SM00729">
    <property type="entry name" value="Elp3"/>
    <property type="match status" value="1"/>
</dbReference>
<evidence type="ECO:0000259" key="15">
    <source>
        <dbReference type="PROSITE" id="PS51918"/>
    </source>
</evidence>
<dbReference type="GO" id="GO:0035597">
    <property type="term" value="F:tRNA-2-methylthio-N(6)-dimethylallyladenosine(37) synthase activity"/>
    <property type="evidence" value="ECO:0007669"/>
    <property type="project" value="UniProtKB-EC"/>
</dbReference>
<proteinExistence type="predicted"/>
<keyword evidence="3" id="KW-0004">4Fe-4S</keyword>
<organism evidence="16">
    <name type="scientific">candidate division WOR-3 bacterium</name>
    <dbReference type="NCBI Taxonomy" id="2052148"/>
    <lineage>
        <taxon>Bacteria</taxon>
        <taxon>Bacteria division WOR-3</taxon>
    </lineage>
</organism>
<protein>
    <recommendedName>
        <fullName evidence="10">tRNA-2-methylthio-N(6)-dimethylallyladenosine synthase</fullName>
        <ecNumber evidence="9">2.8.4.3</ecNumber>
    </recommendedName>
    <alternativeName>
        <fullName evidence="12">(Dimethylallyl)adenosine tRNA methylthiotransferase MiaB</fullName>
    </alternativeName>
    <alternativeName>
        <fullName evidence="11">tRNA-i(6)A37 methylthiotransferase</fullName>
    </alternativeName>
</protein>
<evidence type="ECO:0000259" key="13">
    <source>
        <dbReference type="PROSITE" id="PS50926"/>
    </source>
</evidence>
<dbReference type="GO" id="GO:0046872">
    <property type="term" value="F:metal ion binding"/>
    <property type="evidence" value="ECO:0007669"/>
    <property type="project" value="UniProtKB-KW"/>
</dbReference>
<dbReference type="AlphaFoldDB" id="A0A7C4YF10"/>
<reference evidence="16" key="1">
    <citation type="journal article" date="2020" name="mSystems">
        <title>Genome- and Community-Level Interaction Insights into Carbon Utilization and Element Cycling Functions of Hydrothermarchaeota in Hydrothermal Sediment.</title>
        <authorList>
            <person name="Zhou Z."/>
            <person name="Liu Y."/>
            <person name="Xu W."/>
            <person name="Pan J."/>
            <person name="Luo Z.H."/>
            <person name="Li M."/>
        </authorList>
    </citation>
    <scope>NUCLEOTIDE SEQUENCE [LARGE SCALE GENOMIC DNA]</scope>
    <source>
        <strain evidence="16">SpSt-780</strain>
    </source>
</reference>
<dbReference type="GO" id="GO:0005829">
    <property type="term" value="C:cytosol"/>
    <property type="evidence" value="ECO:0007669"/>
    <property type="project" value="TreeGrafter"/>
</dbReference>
<evidence type="ECO:0000256" key="9">
    <source>
        <dbReference type="ARBA" id="ARBA00033765"/>
    </source>
</evidence>
<dbReference type="NCBIfam" id="TIGR00089">
    <property type="entry name" value="MiaB/RimO family radical SAM methylthiotransferase"/>
    <property type="match status" value="1"/>
</dbReference>
<feature type="domain" description="MTTase N-terminal" evidence="14">
    <location>
        <begin position="10"/>
        <end position="118"/>
    </location>
</feature>
<dbReference type="SFLD" id="SFLDG01061">
    <property type="entry name" value="methylthiotransferase"/>
    <property type="match status" value="1"/>
</dbReference>
<dbReference type="Pfam" id="PF04055">
    <property type="entry name" value="Radical_SAM"/>
    <property type="match status" value="1"/>
</dbReference>
<dbReference type="SFLD" id="SFLDG01082">
    <property type="entry name" value="B12-binding_domain_containing"/>
    <property type="match status" value="1"/>
</dbReference>
<evidence type="ECO:0000256" key="7">
    <source>
        <dbReference type="ARBA" id="ARBA00023004"/>
    </source>
</evidence>
<name>A0A7C4YF10_UNCW3</name>
<dbReference type="SFLD" id="SFLDS00029">
    <property type="entry name" value="Radical_SAM"/>
    <property type="match status" value="1"/>
</dbReference>
<dbReference type="InterPro" id="IPR005839">
    <property type="entry name" value="Methylthiotransferase"/>
</dbReference>
<evidence type="ECO:0000256" key="2">
    <source>
        <dbReference type="ARBA" id="ARBA00003234"/>
    </source>
</evidence>
<evidence type="ECO:0000256" key="12">
    <source>
        <dbReference type="ARBA" id="ARBA00081141"/>
    </source>
</evidence>
<dbReference type="NCBIfam" id="TIGR01574">
    <property type="entry name" value="miaB-methiolase"/>
    <property type="match status" value="1"/>
</dbReference>
<dbReference type="PANTHER" id="PTHR43020:SF2">
    <property type="entry name" value="MITOCHONDRIAL TRNA METHYLTHIOTRANSFERASE CDK5RAP1"/>
    <property type="match status" value="1"/>
</dbReference>
<dbReference type="Pfam" id="PF00919">
    <property type="entry name" value="UPF0004"/>
    <property type="match status" value="1"/>
</dbReference>
<keyword evidence="6" id="KW-0479">Metal-binding</keyword>
<feature type="domain" description="TRAM" evidence="13">
    <location>
        <begin position="346"/>
        <end position="421"/>
    </location>
</feature>
<comment type="cofactor">
    <cofactor evidence="1">
        <name>[4Fe-4S] cluster</name>
        <dbReference type="ChEBI" id="CHEBI:49883"/>
    </cofactor>
</comment>
<dbReference type="EMBL" id="DTHG01000013">
    <property type="protein sequence ID" value="HGW91126.1"/>
    <property type="molecule type" value="Genomic_DNA"/>
</dbReference>
<evidence type="ECO:0000256" key="8">
    <source>
        <dbReference type="ARBA" id="ARBA00023014"/>
    </source>
</evidence>
<dbReference type="PROSITE" id="PS01278">
    <property type="entry name" value="MTTASE_RADICAL"/>
    <property type="match status" value="1"/>
</dbReference>
<evidence type="ECO:0000256" key="4">
    <source>
        <dbReference type="ARBA" id="ARBA00022679"/>
    </source>
</evidence>
<keyword evidence="4 16" id="KW-0808">Transferase</keyword>
<dbReference type="CDD" id="cd01335">
    <property type="entry name" value="Radical_SAM"/>
    <property type="match status" value="1"/>
</dbReference>
<dbReference type="InterPro" id="IPR058240">
    <property type="entry name" value="rSAM_sf"/>
</dbReference>
<dbReference type="Gene3D" id="3.40.50.12160">
    <property type="entry name" value="Methylthiotransferase, N-terminal domain"/>
    <property type="match status" value="1"/>
</dbReference>
<keyword evidence="7" id="KW-0408">Iron</keyword>